<dbReference type="KEGG" id="flt:Sv326_0135"/>
<dbReference type="Pfam" id="PF04981">
    <property type="entry name" value="NMD3"/>
    <property type="match status" value="1"/>
</dbReference>
<organism evidence="2 3">
    <name type="scientific">Fermentimicrarchaeum limneticum</name>
    <dbReference type="NCBI Taxonomy" id="2795018"/>
    <lineage>
        <taxon>Archaea</taxon>
        <taxon>Candidatus Micrarchaeota</taxon>
        <taxon>Candidatus Fermentimicrarchaeales</taxon>
        <taxon>Candidatus Fermentimicrarchaeaceae</taxon>
        <taxon>Candidatus Fermentimicrarchaeum</taxon>
    </lineage>
</organism>
<protein>
    <recommendedName>
        <fullName evidence="1">Nmd3 N-terminal domain-containing protein</fullName>
    </recommendedName>
</protein>
<proteinExistence type="predicted"/>
<feature type="domain" description="Nmd3 N-terminal" evidence="1">
    <location>
        <begin position="5"/>
        <end position="209"/>
    </location>
</feature>
<evidence type="ECO:0000313" key="2">
    <source>
        <dbReference type="EMBL" id="QLJ52310.1"/>
    </source>
</evidence>
<evidence type="ECO:0000313" key="3">
    <source>
        <dbReference type="Proteomes" id="UP000510821"/>
    </source>
</evidence>
<name>A0A7D5XIZ2_FERL1</name>
<dbReference type="Proteomes" id="UP000510821">
    <property type="component" value="Chromosome"/>
</dbReference>
<dbReference type="AlphaFoldDB" id="A0A7D5XIZ2"/>
<reference evidence="3" key="1">
    <citation type="submission" date="2020-07" db="EMBL/GenBank/DDBJ databases">
        <title>Metabolic diversity and evolutionary history of the archaeal phylum ###Micrarchaeota### uncovered from a freshwater lake metagenome.</title>
        <authorList>
            <person name="Kadnikov V.V."/>
            <person name="Savvichev A.S."/>
            <person name="Mardanov A.V."/>
            <person name="Beletsky A.V."/>
            <person name="Chupakov A.V."/>
            <person name="Kokryatskaya N.M."/>
            <person name="Pimenov N.V."/>
            <person name="Ravin N.V."/>
        </authorList>
    </citation>
    <scope>NUCLEOTIDE SEQUENCE [LARGE SCALE GENOMIC DNA]</scope>
</reference>
<sequence>MEKICPRCGVLSGRKRFIGDFCEDCYLEMIGIDLPAQIELPFCEVCDRVKLAKWQKLDKNALEKFVKKNVKGRYDSFHITHLEDNAYEVVFLLSKDSNYLEVRRKFSLKKVKTKCDDCRRATSGYYEAILQIRGKKAERWSQKILKELQHRTFVSKYAELAEGIDMYVGSKKAVSETLGILKLTPKVSDKLYGVKDGKRVYRTTYCVRV</sequence>
<gene>
    <name evidence="2" type="ORF">Sv326_0135</name>
</gene>
<evidence type="ECO:0000259" key="1">
    <source>
        <dbReference type="Pfam" id="PF04981"/>
    </source>
</evidence>
<accession>A0A7D5XIZ2</accession>
<dbReference type="EMBL" id="CP058998">
    <property type="protein sequence ID" value="QLJ52310.1"/>
    <property type="molecule type" value="Genomic_DNA"/>
</dbReference>
<dbReference type="InterPro" id="IPR007064">
    <property type="entry name" value="Nmd3_N"/>
</dbReference>